<dbReference type="Gene3D" id="2.60.40.10">
    <property type="entry name" value="Immunoglobulins"/>
    <property type="match status" value="1"/>
</dbReference>
<dbReference type="InterPro" id="IPR006047">
    <property type="entry name" value="GH13_cat_dom"/>
</dbReference>
<dbReference type="CDD" id="cd11326">
    <property type="entry name" value="AmyAc_Glg_debranch"/>
    <property type="match status" value="1"/>
</dbReference>
<protein>
    <submittedName>
        <fullName evidence="6">Glycogen operon protein</fullName>
    </submittedName>
</protein>
<dbReference type="OrthoDB" id="3236218at2"/>
<evidence type="ECO:0000256" key="2">
    <source>
        <dbReference type="ARBA" id="ARBA00022801"/>
    </source>
</evidence>
<dbReference type="RefSeq" id="WP_084798164.1">
    <property type="nucleotide sequence ID" value="NZ_FNDT01000001.1"/>
</dbReference>
<evidence type="ECO:0000256" key="1">
    <source>
        <dbReference type="ARBA" id="ARBA00008061"/>
    </source>
</evidence>
<dbReference type="InterPro" id="IPR004193">
    <property type="entry name" value="Glyco_hydro_13_N"/>
</dbReference>
<dbReference type="Pfam" id="PF02922">
    <property type="entry name" value="CBM_48"/>
    <property type="match status" value="1"/>
</dbReference>
<keyword evidence="3" id="KW-0326">Glycosidase</keyword>
<keyword evidence="2" id="KW-0378">Hydrolase</keyword>
<dbReference type="Pfam" id="PF00128">
    <property type="entry name" value="Alpha-amylase"/>
    <property type="match status" value="1"/>
</dbReference>
<evidence type="ECO:0000313" key="6">
    <source>
        <dbReference type="EMBL" id="SDH47347.1"/>
    </source>
</evidence>
<evidence type="ECO:0000259" key="5">
    <source>
        <dbReference type="SMART" id="SM00642"/>
    </source>
</evidence>
<dbReference type="Gene3D" id="2.60.40.1180">
    <property type="entry name" value="Golgi alpha-mannosidase II"/>
    <property type="match status" value="1"/>
</dbReference>
<organism evidence="6 7">
    <name type="scientific">Arthrobacter subterraneus</name>
    <dbReference type="NCBI Taxonomy" id="335973"/>
    <lineage>
        <taxon>Bacteria</taxon>
        <taxon>Bacillati</taxon>
        <taxon>Actinomycetota</taxon>
        <taxon>Actinomycetes</taxon>
        <taxon>Micrococcales</taxon>
        <taxon>Micrococcaceae</taxon>
        <taxon>Arthrobacter</taxon>
    </lineage>
</organism>
<dbReference type="InterPro" id="IPR011837">
    <property type="entry name" value="Glycogen_debranch_GlgX"/>
</dbReference>
<dbReference type="SUPFAM" id="SSF81296">
    <property type="entry name" value="E set domains"/>
    <property type="match status" value="1"/>
</dbReference>
<gene>
    <name evidence="6" type="ORF">SAMN04488693_101343</name>
</gene>
<dbReference type="InterPro" id="IPR013783">
    <property type="entry name" value="Ig-like_fold"/>
</dbReference>
<dbReference type="NCBIfam" id="TIGR02100">
    <property type="entry name" value="glgX_debranch"/>
    <property type="match status" value="1"/>
</dbReference>
<keyword evidence="7" id="KW-1185">Reference proteome</keyword>
<dbReference type="GO" id="GO:0004135">
    <property type="term" value="F:amylo-alpha-1,6-glucosidase activity"/>
    <property type="evidence" value="ECO:0007669"/>
    <property type="project" value="InterPro"/>
</dbReference>
<dbReference type="EMBL" id="FNDT01000001">
    <property type="protein sequence ID" value="SDH47347.1"/>
    <property type="molecule type" value="Genomic_DNA"/>
</dbReference>
<feature type="compositionally biased region" description="Basic and acidic residues" evidence="4">
    <location>
        <begin position="464"/>
        <end position="480"/>
    </location>
</feature>
<dbReference type="SUPFAM" id="SSF51011">
    <property type="entry name" value="Glycosyl hydrolase domain"/>
    <property type="match status" value="1"/>
</dbReference>
<dbReference type="Proteomes" id="UP000199258">
    <property type="component" value="Unassembled WGS sequence"/>
</dbReference>
<dbReference type="InterPro" id="IPR044505">
    <property type="entry name" value="GlgX_Isoamylase_N_E_set"/>
</dbReference>
<dbReference type="InterPro" id="IPR017853">
    <property type="entry name" value="GH"/>
</dbReference>
<name>A0A1G8CP62_9MICC</name>
<comment type="similarity">
    <text evidence="1">Belongs to the glycosyl hydrolase 13 family.</text>
</comment>
<dbReference type="STRING" id="335973.SAMN04488693_101343"/>
<dbReference type="Gene3D" id="3.20.20.80">
    <property type="entry name" value="Glycosidases"/>
    <property type="match status" value="1"/>
</dbReference>
<dbReference type="SMART" id="SM00642">
    <property type="entry name" value="Aamy"/>
    <property type="match status" value="1"/>
</dbReference>
<dbReference type="CDD" id="cd02856">
    <property type="entry name" value="E_set_GDE_Isoamylase_N"/>
    <property type="match status" value="1"/>
</dbReference>
<dbReference type="InterPro" id="IPR014756">
    <property type="entry name" value="Ig_E-set"/>
</dbReference>
<feature type="region of interest" description="Disordered" evidence="4">
    <location>
        <begin position="464"/>
        <end position="489"/>
    </location>
</feature>
<evidence type="ECO:0000313" key="7">
    <source>
        <dbReference type="Proteomes" id="UP000199258"/>
    </source>
</evidence>
<dbReference type="PANTHER" id="PTHR43002">
    <property type="entry name" value="GLYCOGEN DEBRANCHING ENZYME"/>
    <property type="match status" value="1"/>
</dbReference>
<dbReference type="GO" id="GO:0005980">
    <property type="term" value="P:glycogen catabolic process"/>
    <property type="evidence" value="ECO:0007669"/>
    <property type="project" value="InterPro"/>
</dbReference>
<dbReference type="SUPFAM" id="SSF51445">
    <property type="entry name" value="(Trans)glycosidases"/>
    <property type="match status" value="1"/>
</dbReference>
<sequence length="713" mass="79539">MRLWPGTAYPLGATFDGRGTNFSLFTRFGTAVTLCLVDGSGSETRVPLTEADGYIWHGYLPGIGPGQRYGYRVDGPYEPSAGHRFNPSKFLLDPYAKAIEGGLHWDPALFSYGQADPQRREHSDSLPHMMLGMVIDPVFDWQGDTAPNTPYHETVIYEAHVKGLTRLHPEVPERLRGTYAAVAHPAIVAHLRKLGVTAIELMPVQQFIHDRFLIDRGLSNYWGYNTIGFLAPHNGYASAPDALSAVTEFKTMVRTLHQAGIEVILDVVYNHTGEGNHLGPTLSFRGIDNASYYRLDETRREFYTDYTGTGNSLNVRTPHTLQLIMDSLRYWVTEMHVDGFRFDLAAALAREFYDVDRLSSFFDLVQQDPVVSQVKLIAEPWDLGPGGYQVGNFPPNWSEWNGKYRDTIRDFWRGEPSTLGEFASRLTGSSDLYEHSGRRPRASVNFVTAHDGFTLADLVSYNDKHNEANGEDNRDGETHNRSWNGGIEGPTNDPAVLRLRSRRQRSLMATLLLSQGVPMILHGDEVGRTQHGNNNAYAQDCALAWINWDSADEVLLEFTIAVSRLRAAHPTFHRRRFFSGEPVIQPDGGQLPDVVWLRPDGSPMAPADWTRGTDLSLGMYLNGSGIRCSDLTGSTMTDADFLLYFNAGAEARKFTLPPAQYAPGWELVLDSSREAARSGLTAGQILEIPPHTLLVLREPGRTVHAKDRFNTPS</sequence>
<dbReference type="AlphaFoldDB" id="A0A1G8CP62"/>
<evidence type="ECO:0000256" key="4">
    <source>
        <dbReference type="SAM" id="MobiDB-lite"/>
    </source>
</evidence>
<reference evidence="6 7" key="1">
    <citation type="submission" date="2016-10" db="EMBL/GenBank/DDBJ databases">
        <authorList>
            <person name="de Groot N.N."/>
        </authorList>
    </citation>
    <scope>NUCLEOTIDE SEQUENCE [LARGE SCALE GENOMIC DNA]</scope>
    <source>
        <strain evidence="6 7">NP_1H</strain>
    </source>
</reference>
<evidence type="ECO:0000256" key="3">
    <source>
        <dbReference type="ARBA" id="ARBA00023295"/>
    </source>
</evidence>
<accession>A0A1G8CP62</accession>
<dbReference type="InterPro" id="IPR013780">
    <property type="entry name" value="Glyco_hydro_b"/>
</dbReference>
<feature type="domain" description="Glycosyl hydrolase family 13 catalytic" evidence="5">
    <location>
        <begin position="181"/>
        <end position="566"/>
    </location>
</feature>
<proteinExistence type="inferred from homology"/>